<evidence type="ECO:0000313" key="1">
    <source>
        <dbReference type="EMBL" id="MBE1427417.1"/>
    </source>
</evidence>
<protein>
    <submittedName>
        <fullName evidence="1">Uncharacterized protein</fullName>
    </submittedName>
</protein>
<keyword evidence="2" id="KW-1185">Reference proteome</keyword>
<name>A0ABR9H9L1_9BACT</name>
<reference evidence="1 2" key="1">
    <citation type="submission" date="2020-10" db="EMBL/GenBank/DDBJ databases">
        <title>Genomic Encyclopedia of Type Strains, Phase IV (KMG-IV): sequencing the most valuable type-strain genomes for metagenomic binning, comparative biology and taxonomic classification.</title>
        <authorList>
            <person name="Goeker M."/>
        </authorList>
    </citation>
    <scope>NUCLEOTIDE SEQUENCE [LARGE SCALE GENOMIC DNA]</scope>
    <source>
        <strain evidence="1 2">DSM 4194</strain>
    </source>
</reference>
<gene>
    <name evidence="1" type="ORF">H4684_004114</name>
</gene>
<comment type="caution">
    <text evidence="1">The sequence shown here is derived from an EMBL/GenBank/DDBJ whole genome shotgun (WGS) entry which is preliminary data.</text>
</comment>
<proteinExistence type="predicted"/>
<dbReference type="EMBL" id="JADBGG010000074">
    <property type="protein sequence ID" value="MBE1427417.1"/>
    <property type="molecule type" value="Genomic_DNA"/>
</dbReference>
<evidence type="ECO:0000313" key="2">
    <source>
        <dbReference type="Proteomes" id="UP000639010"/>
    </source>
</evidence>
<dbReference type="Proteomes" id="UP000639010">
    <property type="component" value="Unassembled WGS sequence"/>
</dbReference>
<organism evidence="1 2">
    <name type="scientific">Desulfomicrobium macestii</name>
    <dbReference type="NCBI Taxonomy" id="90731"/>
    <lineage>
        <taxon>Bacteria</taxon>
        <taxon>Pseudomonadati</taxon>
        <taxon>Thermodesulfobacteriota</taxon>
        <taxon>Desulfovibrionia</taxon>
        <taxon>Desulfovibrionales</taxon>
        <taxon>Desulfomicrobiaceae</taxon>
        <taxon>Desulfomicrobium</taxon>
    </lineage>
</organism>
<accession>A0ABR9H9L1</accession>
<sequence length="39" mass="4139">MLTGQPDGLCEQSPDLLGYIWTGEELGLILSLCSPAGYP</sequence>